<dbReference type="PANTHER" id="PTHR15240">
    <property type="entry name" value="CAVIN"/>
    <property type="match status" value="1"/>
</dbReference>
<evidence type="ECO:0000256" key="3">
    <source>
        <dbReference type="ARBA" id="ARBA00008836"/>
    </source>
</evidence>
<dbReference type="GO" id="GO:0030903">
    <property type="term" value="P:notochord development"/>
    <property type="evidence" value="ECO:0007669"/>
    <property type="project" value="Ensembl"/>
</dbReference>
<evidence type="ECO:0000256" key="7">
    <source>
        <dbReference type="SAM" id="MobiDB-lite"/>
    </source>
</evidence>
<dbReference type="Gene3D" id="1.10.287.700">
    <property type="entry name" value="Helix hairpin bin"/>
    <property type="match status" value="1"/>
</dbReference>
<keyword evidence="5" id="KW-0472">Membrane</keyword>
<evidence type="ECO:0000313" key="10">
    <source>
        <dbReference type="RefSeq" id="XP_008277550.1"/>
    </source>
</evidence>
<name>A0A3B4Z5F2_9TELE</name>
<keyword evidence="4" id="KW-0963">Cytoplasm</keyword>
<dbReference type="STRING" id="144197.ENSSPAP00000001879"/>
<feature type="compositionally biased region" description="Basic and acidic residues" evidence="7">
    <location>
        <begin position="272"/>
        <end position="339"/>
    </location>
</feature>
<dbReference type="Proteomes" id="UP000694891">
    <property type="component" value="Unplaced"/>
</dbReference>
<dbReference type="Pfam" id="PF15237">
    <property type="entry name" value="PTRF_SDPR"/>
    <property type="match status" value="1"/>
</dbReference>
<accession>A0A3B4Z5F2</accession>
<organism evidence="8">
    <name type="scientific">Stegastes partitus</name>
    <name type="common">bicolor damselfish</name>
    <dbReference type="NCBI Taxonomy" id="144197"/>
    <lineage>
        <taxon>Eukaryota</taxon>
        <taxon>Metazoa</taxon>
        <taxon>Chordata</taxon>
        <taxon>Craniata</taxon>
        <taxon>Vertebrata</taxon>
        <taxon>Euteleostomi</taxon>
        <taxon>Actinopterygii</taxon>
        <taxon>Neopterygii</taxon>
        <taxon>Teleostei</taxon>
        <taxon>Neoteleostei</taxon>
        <taxon>Acanthomorphata</taxon>
        <taxon>Ovalentaria</taxon>
        <taxon>Pomacentridae</taxon>
        <taxon>Stegastes</taxon>
    </lineage>
</organism>
<feature type="compositionally biased region" description="Acidic residues" evidence="7">
    <location>
        <begin position="440"/>
        <end position="453"/>
    </location>
</feature>
<feature type="compositionally biased region" description="Low complexity" evidence="7">
    <location>
        <begin position="1"/>
        <end position="15"/>
    </location>
</feature>
<dbReference type="GeneID" id="103355495"/>
<reference evidence="8" key="1">
    <citation type="submission" date="2023-09" db="UniProtKB">
        <authorList>
            <consortium name="Ensembl"/>
        </authorList>
    </citation>
    <scope>IDENTIFICATION</scope>
</reference>
<feature type="region of interest" description="Disordered" evidence="7">
    <location>
        <begin position="435"/>
        <end position="468"/>
    </location>
</feature>
<dbReference type="PANTHER" id="PTHR15240:SF3">
    <property type="entry name" value="CAVEOLAE-ASSOCIATED PROTEIN 1"/>
    <property type="match status" value="1"/>
</dbReference>
<comment type="similarity">
    <text evidence="3">Belongs to the CAVIN family.</text>
</comment>
<feature type="compositionally biased region" description="Basic and acidic residues" evidence="7">
    <location>
        <begin position="350"/>
        <end position="364"/>
    </location>
</feature>
<dbReference type="GO" id="GO:0005901">
    <property type="term" value="C:caveola"/>
    <property type="evidence" value="ECO:0007669"/>
    <property type="project" value="UniProtKB-SubCell"/>
</dbReference>
<keyword evidence="9" id="KW-1185">Reference proteome</keyword>
<proteinExistence type="inferred from homology"/>
<evidence type="ECO:0000256" key="2">
    <source>
        <dbReference type="ARBA" id="ARBA00004496"/>
    </source>
</evidence>
<evidence type="ECO:0000256" key="1">
    <source>
        <dbReference type="ARBA" id="ARBA00004345"/>
    </source>
</evidence>
<sequence length="468" mass="52566">MAAMEALESSSSLLEPQTLTEISDDEVNLPPSDDEDDALAAAKKELSILGTEGDNTEDKDEAAKLDPQANGVVVLSLLDKIIGAVDQIQQTQSGLEARQQEMERSVTSIQGELTKLSKSHSTTSNSVNKMMEKVRKVSVNVKTVRATLEKQGGQIKKLENNEAELLKRRNFKVMIYQDEVKIPSKLSISKSMKVSESVSGSRGGSMLELKEAVEEPGEEGEGEKVDRPHIDLSSDEEGVEIEETIEESRAERIKRSSLQRVQTLKTVFSKEKMDKTRAKTKENLEKTRQKTKENLEKTKQKTKENLEKTKQKTKENLEKTKQKTKENLEKTRHNIEKKMGKLQTRMSVNPDRKQKMKTSSDKMKKAFTPDHVVYARSKTAVYKVPPFTFHVKKVREGAVEVVQGTEMVEVSQDADPFSGVDADVEEGGVEVEMEMMNGGGDDEEIDEDEEEESHDALEENEDRDRDSD</sequence>
<dbReference type="GO" id="GO:0006363">
    <property type="term" value="P:termination of RNA polymerase I transcription"/>
    <property type="evidence" value="ECO:0007669"/>
    <property type="project" value="TreeGrafter"/>
</dbReference>
<evidence type="ECO:0000256" key="4">
    <source>
        <dbReference type="ARBA" id="ARBA00022490"/>
    </source>
</evidence>
<feature type="coiled-coil region" evidence="6">
    <location>
        <begin position="141"/>
        <end position="168"/>
    </location>
</feature>
<feature type="region of interest" description="Disordered" evidence="7">
    <location>
        <begin position="272"/>
        <end position="364"/>
    </location>
</feature>
<comment type="subcellular location">
    <subcellularLocation>
        <location evidence="2">Cytoplasm</location>
    </subcellularLocation>
    <subcellularLocation>
        <location evidence="1">Membrane</location>
        <location evidence="1">Caveola</location>
    </subcellularLocation>
</comment>
<dbReference type="GO" id="GO:0042134">
    <property type="term" value="F:rRNA primary transcript binding"/>
    <property type="evidence" value="ECO:0007669"/>
    <property type="project" value="TreeGrafter"/>
</dbReference>
<protein>
    <submittedName>
        <fullName evidence="8 10">Polymerase I and transcript release factor-like</fullName>
    </submittedName>
</protein>
<dbReference type="Ensembl" id="ENSSPAT00000001911.1">
    <property type="protein sequence ID" value="ENSSPAP00000001879.1"/>
    <property type="gene ID" value="ENSSPAG00000001425.1"/>
</dbReference>
<reference evidence="10" key="2">
    <citation type="submission" date="2025-04" db="UniProtKB">
        <authorList>
            <consortium name="RefSeq"/>
        </authorList>
    </citation>
    <scope>IDENTIFICATION</scope>
</reference>
<keyword evidence="6" id="KW-0175">Coiled coil</keyword>
<dbReference type="AlphaFoldDB" id="A0A3B4Z5F2"/>
<evidence type="ECO:0000256" key="5">
    <source>
        <dbReference type="ARBA" id="ARBA00023136"/>
    </source>
</evidence>
<evidence type="ECO:0000313" key="9">
    <source>
        <dbReference type="Proteomes" id="UP000694891"/>
    </source>
</evidence>
<evidence type="ECO:0000313" key="8">
    <source>
        <dbReference type="Ensembl" id="ENSSPAP00000001879.1"/>
    </source>
</evidence>
<dbReference type="InterPro" id="IPR026752">
    <property type="entry name" value="Cavin_fam"/>
</dbReference>
<feature type="region of interest" description="Disordered" evidence="7">
    <location>
        <begin position="1"/>
        <end position="64"/>
    </location>
</feature>
<dbReference type="OrthoDB" id="8951679at2759"/>
<dbReference type="GO" id="GO:0005737">
    <property type="term" value="C:cytoplasm"/>
    <property type="evidence" value="ECO:0007669"/>
    <property type="project" value="UniProtKB-SubCell"/>
</dbReference>
<evidence type="ECO:0000256" key="6">
    <source>
        <dbReference type="SAM" id="Coils"/>
    </source>
</evidence>
<feature type="compositionally biased region" description="Acidic residues" evidence="7">
    <location>
        <begin position="22"/>
        <end position="38"/>
    </location>
</feature>
<feature type="compositionally biased region" description="Basic and acidic residues" evidence="7">
    <location>
        <begin position="454"/>
        <end position="468"/>
    </location>
</feature>
<dbReference type="SUPFAM" id="SSF58113">
    <property type="entry name" value="Apolipoprotein A-I"/>
    <property type="match status" value="1"/>
</dbReference>
<dbReference type="GO" id="GO:0006361">
    <property type="term" value="P:transcription initiation at RNA polymerase I promoter"/>
    <property type="evidence" value="ECO:0007669"/>
    <property type="project" value="TreeGrafter"/>
</dbReference>
<dbReference type="GeneTree" id="ENSGT00950000182910"/>
<dbReference type="RefSeq" id="XP_008277550.1">
    <property type="nucleotide sequence ID" value="XM_008279328.1"/>
</dbReference>
<gene>
    <name evidence="10" type="primary">LOC103355495</name>
</gene>